<name>A0A5M8PFA1_9LECA</name>
<evidence type="ECO:0000313" key="3">
    <source>
        <dbReference type="Proteomes" id="UP000324767"/>
    </source>
</evidence>
<feature type="region of interest" description="Disordered" evidence="1">
    <location>
        <begin position="176"/>
        <end position="197"/>
    </location>
</feature>
<evidence type="ECO:0000313" key="2">
    <source>
        <dbReference type="EMBL" id="KAA6407987.1"/>
    </source>
</evidence>
<sequence>MWKYLTKAANSIKGLFTHRPPAPSPNVMSTADPPPPDLAPDPLIILDATTAPISTHNLQTRTLNLLIHRRLSRHLPNELVLAILDHAHTYLMLPPISLPRQTPPLRISEDRHSIPPFSGDKIILATPPLTQATIRRIRKITITWLSKDQGWSSYPEQQGTYDGSWTYFDVALQPAISAPPPNTTTDPDLRPHKYHRN</sequence>
<proteinExistence type="predicted"/>
<dbReference type="AlphaFoldDB" id="A0A5M8PFA1"/>
<dbReference type="EMBL" id="VXIT01000015">
    <property type="protein sequence ID" value="KAA6407987.1"/>
    <property type="molecule type" value="Genomic_DNA"/>
</dbReference>
<organism evidence="2 3">
    <name type="scientific">Lasallia pustulata</name>
    <dbReference type="NCBI Taxonomy" id="136370"/>
    <lineage>
        <taxon>Eukaryota</taxon>
        <taxon>Fungi</taxon>
        <taxon>Dikarya</taxon>
        <taxon>Ascomycota</taxon>
        <taxon>Pezizomycotina</taxon>
        <taxon>Lecanoromycetes</taxon>
        <taxon>OSLEUM clade</taxon>
        <taxon>Umbilicariomycetidae</taxon>
        <taxon>Umbilicariales</taxon>
        <taxon>Umbilicariaceae</taxon>
        <taxon>Lasallia</taxon>
    </lineage>
</organism>
<dbReference type="Proteomes" id="UP000324767">
    <property type="component" value="Unassembled WGS sequence"/>
</dbReference>
<dbReference type="OrthoDB" id="195446at2759"/>
<feature type="region of interest" description="Disordered" evidence="1">
    <location>
        <begin position="15"/>
        <end position="34"/>
    </location>
</feature>
<comment type="caution">
    <text evidence="2">The sequence shown here is derived from an EMBL/GenBank/DDBJ whole genome shotgun (WGS) entry which is preliminary data.</text>
</comment>
<protein>
    <submittedName>
        <fullName evidence="2">Uncharacterized protein</fullName>
    </submittedName>
</protein>
<accession>A0A5M8PFA1</accession>
<reference evidence="2 3" key="1">
    <citation type="submission" date="2019-09" db="EMBL/GenBank/DDBJ databases">
        <title>The hologenome of the rock-dwelling lichen Lasallia pustulata.</title>
        <authorList>
            <person name="Greshake Tzovaras B."/>
            <person name="Segers F."/>
            <person name="Bicker A."/>
            <person name="Dal Grande F."/>
            <person name="Otte J."/>
            <person name="Hankeln T."/>
            <person name="Schmitt I."/>
            <person name="Ebersberger I."/>
        </authorList>
    </citation>
    <scope>NUCLEOTIDE SEQUENCE [LARGE SCALE GENOMIC DNA]</scope>
    <source>
        <strain evidence="2">A1-1</strain>
    </source>
</reference>
<evidence type="ECO:0000256" key="1">
    <source>
        <dbReference type="SAM" id="MobiDB-lite"/>
    </source>
</evidence>
<gene>
    <name evidence="2" type="ORF">FRX48_08338</name>
</gene>